<dbReference type="SUPFAM" id="SSF161270">
    <property type="entry name" value="PspA lactotransferrin-binding region"/>
    <property type="match status" value="1"/>
</dbReference>
<evidence type="ECO:0008006" key="4">
    <source>
        <dbReference type="Google" id="ProtNLM"/>
    </source>
</evidence>
<sequence>MSGGKKAEVWLRLWPEKFLWGTMKPELEVEERAVWIDLLCLAAMFMGKVDITYTKALAGRLLIPHELLERSLKKFEKTKRIKITVDKKEEKTFAEISKWKQYQSKHIGGGIELKSRKISDTLNGPRATTRKVGLDKKREEENRKEEKRGGRKAKTAPQNIPLKNLAFELQNKISSLKESIRYKEKRLREAEKDPEVEKYQKEELEKEIKEKKEELKATIDDIKGV</sequence>
<evidence type="ECO:0000256" key="2">
    <source>
        <dbReference type="SAM" id="MobiDB-lite"/>
    </source>
</evidence>
<accession>X1CUT0</accession>
<keyword evidence="1" id="KW-0175">Coiled coil</keyword>
<evidence type="ECO:0000256" key="1">
    <source>
        <dbReference type="SAM" id="Coils"/>
    </source>
</evidence>
<feature type="coiled-coil region" evidence="1">
    <location>
        <begin position="173"/>
        <end position="225"/>
    </location>
</feature>
<dbReference type="EMBL" id="BART01022717">
    <property type="protein sequence ID" value="GAG99858.1"/>
    <property type="molecule type" value="Genomic_DNA"/>
</dbReference>
<reference evidence="3" key="1">
    <citation type="journal article" date="2014" name="Front. Microbiol.">
        <title>High frequency of phylogenetically diverse reductive dehalogenase-homologous genes in deep subseafloor sedimentary metagenomes.</title>
        <authorList>
            <person name="Kawai M."/>
            <person name="Futagami T."/>
            <person name="Toyoda A."/>
            <person name="Takaki Y."/>
            <person name="Nishi S."/>
            <person name="Hori S."/>
            <person name="Arai W."/>
            <person name="Tsubouchi T."/>
            <person name="Morono Y."/>
            <person name="Uchiyama I."/>
            <person name="Ito T."/>
            <person name="Fujiyama A."/>
            <person name="Inagaki F."/>
            <person name="Takami H."/>
        </authorList>
    </citation>
    <scope>NUCLEOTIDE SEQUENCE</scope>
    <source>
        <strain evidence="3">Expedition CK06-06</strain>
    </source>
</reference>
<feature type="region of interest" description="Disordered" evidence="2">
    <location>
        <begin position="118"/>
        <end position="159"/>
    </location>
</feature>
<dbReference type="AlphaFoldDB" id="X1CUT0"/>
<gene>
    <name evidence="3" type="ORF">S01H4_41524</name>
</gene>
<protein>
    <recommendedName>
        <fullName evidence="4">Phage replisome organiser N-terminal domain-containing protein</fullName>
    </recommendedName>
</protein>
<evidence type="ECO:0000313" key="3">
    <source>
        <dbReference type="EMBL" id="GAG99858.1"/>
    </source>
</evidence>
<proteinExistence type="predicted"/>
<comment type="caution">
    <text evidence="3">The sequence shown here is derived from an EMBL/GenBank/DDBJ whole genome shotgun (WGS) entry which is preliminary data.</text>
</comment>
<name>X1CUT0_9ZZZZ</name>
<organism evidence="3">
    <name type="scientific">marine sediment metagenome</name>
    <dbReference type="NCBI Taxonomy" id="412755"/>
    <lineage>
        <taxon>unclassified sequences</taxon>
        <taxon>metagenomes</taxon>
        <taxon>ecological metagenomes</taxon>
    </lineage>
</organism>
<feature type="compositionally biased region" description="Basic and acidic residues" evidence="2">
    <location>
        <begin position="132"/>
        <end position="148"/>
    </location>
</feature>